<dbReference type="OrthoDB" id="928769at2"/>
<dbReference type="RefSeq" id="WP_092668317.1">
    <property type="nucleotide sequence ID" value="NZ_FOXS01000001.1"/>
</dbReference>
<evidence type="ECO:0000313" key="1">
    <source>
        <dbReference type="EMBL" id="SFP78592.1"/>
    </source>
</evidence>
<sequence length="339" mass="35855">MQKAHTSFALALSLFLAVSCTNNKDAEQIAPSLSAEASQSSKDGILTSELSKPIGMSIDQKNQIWVSQSGTGKNDGSVVVVTPNGRVQTAFTGFGSQVLPNNELGGLGHVLYQDGMLYVLDGLNGRLYIIDVSSYKAKDAPVPASSLNFIAIKPFVLSQNLSNPLDSNLYDLTFGPDGRLYIADAGANAIISVNLATKALSVFARIPNATPTIQAVPTGIIYDGSKFLVSTLTGFPFVTGLAKVLQISTSGVVSDYRSGFTALTNLAPAKGDDLLVTEYARFVFSPPVVGWQPSTGRVANAAGTTVLGGLNEITDIERINPNFYYVLSTAEGTIQKLKY</sequence>
<dbReference type="Gene3D" id="2.130.10.10">
    <property type="entry name" value="YVTN repeat-like/Quinoprotein amine dehydrogenase"/>
    <property type="match status" value="1"/>
</dbReference>
<dbReference type="AlphaFoldDB" id="A0A1I5T6C1"/>
<evidence type="ECO:0000313" key="2">
    <source>
        <dbReference type="Proteomes" id="UP000199029"/>
    </source>
</evidence>
<organism evidence="1 2">
    <name type="scientific">Hymenobacter arizonensis</name>
    <name type="common">Siccationidurans arizonensis</name>
    <dbReference type="NCBI Taxonomy" id="1227077"/>
    <lineage>
        <taxon>Bacteria</taxon>
        <taxon>Pseudomonadati</taxon>
        <taxon>Bacteroidota</taxon>
        <taxon>Cytophagia</taxon>
        <taxon>Cytophagales</taxon>
        <taxon>Hymenobacteraceae</taxon>
        <taxon>Hymenobacter</taxon>
    </lineage>
</organism>
<accession>A0A1I5T6C1</accession>
<dbReference type="InterPro" id="IPR015943">
    <property type="entry name" value="WD40/YVTN_repeat-like_dom_sf"/>
</dbReference>
<dbReference type="EMBL" id="FOXS01000001">
    <property type="protein sequence ID" value="SFP78592.1"/>
    <property type="molecule type" value="Genomic_DNA"/>
</dbReference>
<reference evidence="2" key="1">
    <citation type="submission" date="2016-10" db="EMBL/GenBank/DDBJ databases">
        <authorList>
            <person name="Varghese N."/>
            <person name="Submissions S."/>
        </authorList>
    </citation>
    <scope>NUCLEOTIDE SEQUENCE [LARGE SCALE GENOMIC DNA]</scope>
    <source>
        <strain evidence="2">OR362-8,ATCC BAA-1266,JCM 13504</strain>
    </source>
</reference>
<keyword evidence="2" id="KW-1185">Reference proteome</keyword>
<dbReference type="Proteomes" id="UP000199029">
    <property type="component" value="Unassembled WGS sequence"/>
</dbReference>
<dbReference type="PROSITE" id="PS51257">
    <property type="entry name" value="PROKAR_LIPOPROTEIN"/>
    <property type="match status" value="1"/>
</dbReference>
<dbReference type="NCBIfam" id="NF033206">
    <property type="entry name" value="ScyE_fam"/>
    <property type="match status" value="1"/>
</dbReference>
<dbReference type="SUPFAM" id="SSF101898">
    <property type="entry name" value="NHL repeat"/>
    <property type="match status" value="1"/>
</dbReference>
<protein>
    <recommendedName>
        <fullName evidence="3">ScyD/ScyE family protein</fullName>
    </recommendedName>
</protein>
<gene>
    <name evidence="1" type="ORF">SAMN04515668_0334</name>
</gene>
<dbReference type="InterPro" id="IPR048031">
    <property type="entry name" value="ScyD/ScyE-like"/>
</dbReference>
<evidence type="ECO:0008006" key="3">
    <source>
        <dbReference type="Google" id="ProtNLM"/>
    </source>
</evidence>
<dbReference type="STRING" id="1227077.SAMN04515668_0334"/>
<proteinExistence type="predicted"/>
<name>A0A1I5T6C1_HYMAR</name>